<dbReference type="Pfam" id="PF00216">
    <property type="entry name" value="Bac_DNA_binding"/>
    <property type="match status" value="1"/>
</dbReference>
<dbReference type="GO" id="GO:0005829">
    <property type="term" value="C:cytosol"/>
    <property type="evidence" value="ECO:0007669"/>
    <property type="project" value="UniProtKB-ARBA"/>
</dbReference>
<name>A0A381QUW0_9ZZZZ</name>
<dbReference type="PROSITE" id="PS00045">
    <property type="entry name" value="HISTONE_LIKE"/>
    <property type="match status" value="1"/>
</dbReference>
<dbReference type="SMART" id="SM00411">
    <property type="entry name" value="BHL"/>
    <property type="match status" value="1"/>
</dbReference>
<dbReference type="GO" id="GO:0030527">
    <property type="term" value="F:structural constituent of chromatin"/>
    <property type="evidence" value="ECO:0007669"/>
    <property type="project" value="InterPro"/>
</dbReference>
<evidence type="ECO:0000256" key="1">
    <source>
        <dbReference type="ARBA" id="ARBA00010529"/>
    </source>
</evidence>
<dbReference type="InterPro" id="IPR020816">
    <property type="entry name" value="Histone-like_DNA-bd_CS"/>
</dbReference>
<comment type="similarity">
    <text evidence="1">Belongs to the bacterial histone-like protein family.</text>
</comment>
<proteinExistence type="inferred from homology"/>
<reference evidence="4" key="1">
    <citation type="submission" date="2018-05" db="EMBL/GenBank/DDBJ databases">
        <authorList>
            <person name="Lanie J.A."/>
            <person name="Ng W.-L."/>
            <person name="Kazmierczak K.M."/>
            <person name="Andrzejewski T.M."/>
            <person name="Davidsen T.M."/>
            <person name="Wayne K.J."/>
            <person name="Tettelin H."/>
            <person name="Glass J.I."/>
            <person name="Rusch D."/>
            <person name="Podicherti R."/>
            <person name="Tsui H.-C.T."/>
            <person name="Winkler M.E."/>
        </authorList>
    </citation>
    <scope>NUCLEOTIDE SEQUENCE</scope>
</reference>
<protein>
    <recommendedName>
        <fullName evidence="5">DNA-binding protein HU</fullName>
    </recommendedName>
</protein>
<dbReference type="GO" id="GO:0010467">
    <property type="term" value="P:gene expression"/>
    <property type="evidence" value="ECO:0007669"/>
    <property type="project" value="UniProtKB-ARBA"/>
</dbReference>
<evidence type="ECO:0000256" key="3">
    <source>
        <dbReference type="ARBA" id="ARBA00023125"/>
    </source>
</evidence>
<dbReference type="FunFam" id="4.10.520.10:FF:000001">
    <property type="entry name" value="DNA-binding protein HU"/>
    <property type="match status" value="1"/>
</dbReference>
<dbReference type="PANTHER" id="PTHR33175:SF3">
    <property type="entry name" value="DNA-BINDING PROTEIN HU-BETA"/>
    <property type="match status" value="1"/>
</dbReference>
<dbReference type="InterPro" id="IPR000119">
    <property type="entry name" value="Hist_DNA-bd"/>
</dbReference>
<keyword evidence="3" id="KW-0238">DNA-binding</keyword>
<evidence type="ECO:0000313" key="4">
    <source>
        <dbReference type="EMBL" id="SUZ82754.1"/>
    </source>
</evidence>
<dbReference type="InterPro" id="IPR010992">
    <property type="entry name" value="IHF-like_DNA-bd_dom_sf"/>
</dbReference>
<keyword evidence="2" id="KW-0226">DNA condensation</keyword>
<dbReference type="CDD" id="cd13831">
    <property type="entry name" value="HU"/>
    <property type="match status" value="1"/>
</dbReference>
<dbReference type="GO" id="GO:0042802">
    <property type="term" value="F:identical protein binding"/>
    <property type="evidence" value="ECO:0007669"/>
    <property type="project" value="UniProtKB-ARBA"/>
</dbReference>
<dbReference type="EMBL" id="UINC01001521">
    <property type="protein sequence ID" value="SUZ82754.1"/>
    <property type="molecule type" value="Genomic_DNA"/>
</dbReference>
<dbReference type="PANTHER" id="PTHR33175">
    <property type="entry name" value="DNA-BINDING PROTEIN HU"/>
    <property type="match status" value="1"/>
</dbReference>
<organism evidence="4">
    <name type="scientific">marine metagenome</name>
    <dbReference type="NCBI Taxonomy" id="408172"/>
    <lineage>
        <taxon>unclassified sequences</taxon>
        <taxon>metagenomes</taxon>
        <taxon>ecological metagenomes</taxon>
    </lineage>
</organism>
<dbReference type="Gene3D" id="4.10.520.10">
    <property type="entry name" value="IHF-like DNA-binding proteins"/>
    <property type="match status" value="1"/>
</dbReference>
<dbReference type="GO" id="GO:0003677">
    <property type="term" value="F:DNA binding"/>
    <property type="evidence" value="ECO:0007669"/>
    <property type="project" value="UniProtKB-KW"/>
</dbReference>
<dbReference type="GO" id="GO:0030261">
    <property type="term" value="P:chromosome condensation"/>
    <property type="evidence" value="ECO:0007669"/>
    <property type="project" value="UniProtKB-KW"/>
</dbReference>
<dbReference type="AlphaFoldDB" id="A0A381QUW0"/>
<evidence type="ECO:0008006" key="5">
    <source>
        <dbReference type="Google" id="ProtNLM"/>
    </source>
</evidence>
<dbReference type="PRINTS" id="PR01727">
    <property type="entry name" value="DNABINDINGHU"/>
</dbReference>
<dbReference type="GO" id="GO:0032991">
    <property type="term" value="C:protein-containing complex"/>
    <property type="evidence" value="ECO:0007669"/>
    <property type="project" value="UniProtKB-ARBA"/>
</dbReference>
<gene>
    <name evidence="4" type="ORF">METZ01_LOCUS35608</name>
</gene>
<evidence type="ECO:0000256" key="2">
    <source>
        <dbReference type="ARBA" id="ARBA00023067"/>
    </source>
</evidence>
<sequence length="102" mass="10481">MRDTPVNKAELIDAVATSTGLGKSDAASAVESVFSNITTTLQRGGTVSLVGFGAFSVSHRSARTGRNPRTGETITISASRAPKFKAGKQLKDAVNSLAFPGA</sequence>
<dbReference type="SUPFAM" id="SSF47729">
    <property type="entry name" value="IHF-like DNA-binding proteins"/>
    <property type="match status" value="1"/>
</dbReference>
<accession>A0A381QUW0</accession>